<name>A0A975T1V4_9ACTN</name>
<feature type="active site" description="Charge relay system" evidence="1">
    <location>
        <position position="102"/>
    </location>
</feature>
<accession>A0A975T1V4</accession>
<dbReference type="PANTHER" id="PTHR43806">
    <property type="entry name" value="PEPTIDASE S8"/>
    <property type="match status" value="1"/>
</dbReference>
<feature type="active site" description="Charge relay system" evidence="1">
    <location>
        <position position="341"/>
    </location>
</feature>
<feature type="compositionally biased region" description="Basic residues" evidence="2">
    <location>
        <begin position="26"/>
        <end position="35"/>
    </location>
</feature>
<dbReference type="GO" id="GO:0004252">
    <property type="term" value="F:serine-type endopeptidase activity"/>
    <property type="evidence" value="ECO:0007669"/>
    <property type="project" value="UniProtKB-UniRule"/>
</dbReference>
<feature type="region of interest" description="Disordered" evidence="2">
    <location>
        <begin position="1"/>
        <end position="42"/>
    </location>
</feature>
<feature type="domain" description="Peptidase S8/S53" evidence="3">
    <location>
        <begin position="93"/>
        <end position="388"/>
    </location>
</feature>
<keyword evidence="1" id="KW-0645">Protease</keyword>
<sequence length="539" mass="55038">MSVGGPADAATPPPPKPVKVEPVKVAKPKPVKKSKGHTDAGIGGTAWGDLSASEAASALDAAGVWGADRDQGSLWAVTSGSGAQAAWAKGLTGKDVTVAVIDTGIAPVAGLDGNDKVVNGPDLSFDGQSTGTRYVDGYGHGTHMAGIIAGHDDGFDPKHPDATGFAGVAPDAQLLNMKVGAADGGADVSQVIAALDWVTEHRKDHGMNVRVVNLAYGTASVQPWQVDPLARAVENAWNAGLVVVTAAGNDGLDAASLLMPAVDPHILAVGAVDNEGTSDQSDDVVAAFTNGGNATRRPDVLAPGKSVVSLRVPGSYVDTEHPEGLVTGDVSGRFFRGSGTSQATAVASGEIALLLQARPGLTPDQVKALLISTADPLVAHPDPAMGAGVTDVAAALMAKVPSASAGAGLPDGTGTGSLEASRGGEHVIDPANGDVLSGEVDALGSPWNSTAWAAASAKRDTWSGGAWNGRVWAGKSWAKDDWAAATWTGASWSGLDWATHPWSDASWQARSWRNRGWAARSWREKSWQARSWRSLSGTE</sequence>
<evidence type="ECO:0000256" key="2">
    <source>
        <dbReference type="SAM" id="MobiDB-lite"/>
    </source>
</evidence>
<evidence type="ECO:0000313" key="5">
    <source>
        <dbReference type="Proteomes" id="UP000683575"/>
    </source>
</evidence>
<dbReference type="InterPro" id="IPR000209">
    <property type="entry name" value="Peptidase_S8/S53_dom"/>
</dbReference>
<keyword evidence="5" id="KW-1185">Reference proteome</keyword>
<dbReference type="RefSeq" id="WP_216941921.1">
    <property type="nucleotide sequence ID" value="NZ_CP077062.1"/>
</dbReference>
<protein>
    <submittedName>
        <fullName evidence="4">S8 family serine peptidase</fullName>
    </submittedName>
</protein>
<dbReference type="Proteomes" id="UP000683575">
    <property type="component" value="Chromosome"/>
</dbReference>
<keyword evidence="1" id="KW-0720">Serine protease</keyword>
<dbReference type="Pfam" id="PF00082">
    <property type="entry name" value="Peptidase_S8"/>
    <property type="match status" value="1"/>
</dbReference>
<dbReference type="InterPro" id="IPR050131">
    <property type="entry name" value="Peptidase_S8_subtilisin-like"/>
</dbReference>
<reference evidence="4" key="1">
    <citation type="submission" date="2021-06" db="EMBL/GenBank/DDBJ databases">
        <title>Complete genome sequence of Nocardioides sp. G188.</title>
        <authorList>
            <person name="Im W.-T."/>
        </authorList>
    </citation>
    <scope>NUCLEOTIDE SEQUENCE</scope>
    <source>
        <strain evidence="4">G188</strain>
    </source>
</reference>
<evidence type="ECO:0000259" key="3">
    <source>
        <dbReference type="Pfam" id="PF00082"/>
    </source>
</evidence>
<dbReference type="GO" id="GO:0006508">
    <property type="term" value="P:proteolysis"/>
    <property type="evidence" value="ECO:0007669"/>
    <property type="project" value="UniProtKB-KW"/>
</dbReference>
<dbReference type="EMBL" id="CP077062">
    <property type="protein sequence ID" value="QWZ10075.1"/>
    <property type="molecule type" value="Genomic_DNA"/>
</dbReference>
<evidence type="ECO:0000313" key="4">
    <source>
        <dbReference type="EMBL" id="QWZ10075.1"/>
    </source>
</evidence>
<dbReference type="KEGG" id="nps:KRR39_10255"/>
<proteinExistence type="inferred from homology"/>
<comment type="similarity">
    <text evidence="1">Belongs to the peptidase S8 family.</text>
</comment>
<keyword evidence="1" id="KW-0378">Hydrolase</keyword>
<dbReference type="PANTHER" id="PTHR43806:SF65">
    <property type="entry name" value="SERINE PROTEASE APRX"/>
    <property type="match status" value="1"/>
</dbReference>
<evidence type="ECO:0000256" key="1">
    <source>
        <dbReference type="PROSITE-ProRule" id="PRU01240"/>
    </source>
</evidence>
<organism evidence="4 5">
    <name type="scientific">Nocardioides panacis</name>
    <dbReference type="NCBI Taxonomy" id="2849501"/>
    <lineage>
        <taxon>Bacteria</taxon>
        <taxon>Bacillati</taxon>
        <taxon>Actinomycetota</taxon>
        <taxon>Actinomycetes</taxon>
        <taxon>Propionibacteriales</taxon>
        <taxon>Nocardioidaceae</taxon>
        <taxon>Nocardioides</taxon>
    </lineage>
</organism>
<gene>
    <name evidence="4" type="ORF">KRR39_10255</name>
</gene>
<dbReference type="AlphaFoldDB" id="A0A975T1V4"/>
<dbReference type="PROSITE" id="PS51892">
    <property type="entry name" value="SUBTILASE"/>
    <property type="match status" value="1"/>
</dbReference>
<feature type="active site" description="Charge relay system" evidence="1">
    <location>
        <position position="140"/>
    </location>
</feature>